<evidence type="ECO:0000256" key="5">
    <source>
        <dbReference type="ARBA" id="ARBA00022839"/>
    </source>
</evidence>
<dbReference type="EMBL" id="CP029803">
    <property type="protein sequence ID" value="AWT60861.1"/>
    <property type="molecule type" value="Genomic_DNA"/>
</dbReference>
<evidence type="ECO:0000256" key="3">
    <source>
        <dbReference type="ARBA" id="ARBA00022722"/>
    </source>
</evidence>
<dbReference type="InterPro" id="IPR004610">
    <property type="entry name" value="RecJ"/>
</dbReference>
<dbReference type="Proteomes" id="UP000247465">
    <property type="component" value="Chromosome"/>
</dbReference>
<gene>
    <name evidence="9" type="primary">recJ</name>
    <name evidence="9" type="ORF">DF168_02085</name>
</gene>
<evidence type="ECO:0000259" key="8">
    <source>
        <dbReference type="Pfam" id="PF17768"/>
    </source>
</evidence>
<dbReference type="GO" id="GO:0006310">
    <property type="term" value="P:DNA recombination"/>
    <property type="evidence" value="ECO:0007669"/>
    <property type="project" value="InterPro"/>
</dbReference>
<comment type="similarity">
    <text evidence="1">Belongs to the RecJ family.</text>
</comment>
<protein>
    <recommendedName>
        <fullName evidence="2">Single-stranded-DNA-specific exonuclease RecJ</fullName>
    </recommendedName>
</protein>
<dbReference type="SUPFAM" id="SSF64182">
    <property type="entry name" value="DHH phosphoesterases"/>
    <property type="match status" value="1"/>
</dbReference>
<dbReference type="NCBIfam" id="TIGR00644">
    <property type="entry name" value="recJ"/>
    <property type="match status" value="1"/>
</dbReference>
<feature type="domain" description="DHHA1" evidence="7">
    <location>
        <begin position="356"/>
        <end position="446"/>
    </location>
</feature>
<dbReference type="KEGG" id="mtar:DF168_02085"/>
<evidence type="ECO:0000256" key="2">
    <source>
        <dbReference type="ARBA" id="ARBA00019841"/>
    </source>
</evidence>
<dbReference type="AlphaFoldDB" id="A0A2Z4AF91"/>
<reference evidence="9 10" key="1">
    <citation type="submission" date="2018-06" db="EMBL/GenBank/DDBJ databases">
        <title>Draft Genome Sequence of a Novel Marine Bacterium Related to the Verrucomicrobia.</title>
        <authorList>
            <person name="Vosseberg J."/>
            <person name="Martijn J."/>
            <person name="Ettema T.J.G."/>
        </authorList>
    </citation>
    <scope>NUCLEOTIDE SEQUENCE [LARGE SCALE GENOMIC DNA]</scope>
    <source>
        <strain evidence="9">TARA_B100001123</strain>
    </source>
</reference>
<dbReference type="GO" id="GO:0008409">
    <property type="term" value="F:5'-3' exonuclease activity"/>
    <property type="evidence" value="ECO:0007669"/>
    <property type="project" value="InterPro"/>
</dbReference>
<keyword evidence="5 9" id="KW-0269">Exonuclease</keyword>
<dbReference type="PANTHER" id="PTHR30255:SF2">
    <property type="entry name" value="SINGLE-STRANDED-DNA-SPECIFIC EXONUCLEASE RECJ"/>
    <property type="match status" value="1"/>
</dbReference>
<sequence>MRWCYSPVPDHRIEILRNSLSINPIVARILYRLGFTEASAAHDFLNPKLRNLRNPFEIRNLDLAVERLQRAMRERESILVFGDYDVDGVTSTTLLVSSLRHLGIFPRYVVPQRLSDGYGLSPSAINRALAQDRPDLLVAVDCGTNSSGDIAHLRSLGVDVIILDHHSSKDSLPKDCILVNPHVHDSPSAPWRHLSSVGLVFKLVHGLIKQLRDVGDEAAHEFELKDHLDLVALGTIADLVPLLGENRILASHGLLRLRSAHRPGINALLEVSGKSIGEDISPFDVSFRLGPRINACGRLANALLPINMLLSENWTECSKAARKVDSFNRKRQEIEKAVFLQAEEQVNTELAGSSGLVLHNSSWHPGVVGIVASRLAQLFNRPSIVLGEEGGFAKGSGRSISGVNLVDLLRSCHHLLDSWGGHPMATGVSLKAENVEKFRTAFNQVATHELGGSIPEKELELTQWIQLEDIDERLLDDLECLHPYGQNNPEPIFGLKRVSLNRTPSEFGNGHLRFQLNDSSRRPLAGVAWKMSQRRPPVGDSLDLAVRANWNTWNGRRNPQVELVDWRIS</sequence>
<evidence type="ECO:0000313" key="10">
    <source>
        <dbReference type="Proteomes" id="UP000247465"/>
    </source>
</evidence>
<organism evidence="9 10">
    <name type="scientific">Candidatus Moanibacter tarae</name>
    <dbReference type="NCBI Taxonomy" id="2200854"/>
    <lineage>
        <taxon>Bacteria</taxon>
        <taxon>Pseudomonadati</taxon>
        <taxon>Verrucomicrobiota</taxon>
        <taxon>Opitutia</taxon>
        <taxon>Puniceicoccales</taxon>
        <taxon>Puniceicoccales incertae sedis</taxon>
        <taxon>Candidatus Moanibacter</taxon>
    </lineage>
</organism>
<evidence type="ECO:0000256" key="1">
    <source>
        <dbReference type="ARBA" id="ARBA00005915"/>
    </source>
</evidence>
<dbReference type="InterPro" id="IPR041122">
    <property type="entry name" value="RecJ_OB"/>
</dbReference>
<dbReference type="InterPro" id="IPR038763">
    <property type="entry name" value="DHH_sf"/>
</dbReference>
<keyword evidence="4 9" id="KW-0378">Hydrolase</keyword>
<dbReference type="InterPro" id="IPR051673">
    <property type="entry name" value="SSDNA_exonuclease_RecJ"/>
</dbReference>
<evidence type="ECO:0000259" key="7">
    <source>
        <dbReference type="Pfam" id="PF02272"/>
    </source>
</evidence>
<name>A0A2Z4AF91_9BACT</name>
<dbReference type="GO" id="GO:0003676">
    <property type="term" value="F:nucleic acid binding"/>
    <property type="evidence" value="ECO:0007669"/>
    <property type="project" value="InterPro"/>
</dbReference>
<feature type="domain" description="DDH" evidence="6">
    <location>
        <begin position="77"/>
        <end position="235"/>
    </location>
</feature>
<dbReference type="PANTHER" id="PTHR30255">
    <property type="entry name" value="SINGLE-STRANDED-DNA-SPECIFIC EXONUCLEASE RECJ"/>
    <property type="match status" value="1"/>
</dbReference>
<dbReference type="GO" id="GO:0006281">
    <property type="term" value="P:DNA repair"/>
    <property type="evidence" value="ECO:0007669"/>
    <property type="project" value="InterPro"/>
</dbReference>
<dbReference type="Pfam" id="PF17768">
    <property type="entry name" value="RecJ_OB"/>
    <property type="match status" value="1"/>
</dbReference>
<evidence type="ECO:0000256" key="4">
    <source>
        <dbReference type="ARBA" id="ARBA00022801"/>
    </source>
</evidence>
<dbReference type="InterPro" id="IPR003156">
    <property type="entry name" value="DHHA1_dom"/>
</dbReference>
<proteinExistence type="inferred from homology"/>
<evidence type="ECO:0000259" key="6">
    <source>
        <dbReference type="Pfam" id="PF01368"/>
    </source>
</evidence>
<keyword evidence="3" id="KW-0540">Nuclease</keyword>
<dbReference type="Gene3D" id="3.90.1640.30">
    <property type="match status" value="1"/>
</dbReference>
<dbReference type="Pfam" id="PF02272">
    <property type="entry name" value="DHHA1"/>
    <property type="match status" value="1"/>
</dbReference>
<accession>A0A2Z4AF91</accession>
<feature type="domain" description="RecJ OB" evidence="8">
    <location>
        <begin position="465"/>
        <end position="565"/>
    </location>
</feature>
<dbReference type="Pfam" id="PF01368">
    <property type="entry name" value="DHH"/>
    <property type="match status" value="1"/>
</dbReference>
<dbReference type="InterPro" id="IPR001667">
    <property type="entry name" value="DDH_dom"/>
</dbReference>
<evidence type="ECO:0000313" key="9">
    <source>
        <dbReference type="EMBL" id="AWT60861.1"/>
    </source>
</evidence>
<dbReference type="Gene3D" id="3.10.310.30">
    <property type="match status" value="1"/>
</dbReference>